<dbReference type="Pfam" id="PF06733">
    <property type="entry name" value="DEAD_2"/>
    <property type="match status" value="1"/>
</dbReference>
<proteinExistence type="predicted"/>
<evidence type="ECO:0000259" key="2">
    <source>
        <dbReference type="Pfam" id="PF06733"/>
    </source>
</evidence>
<dbReference type="Gene3D" id="3.40.50.300">
    <property type="entry name" value="P-loop containing nucleotide triphosphate hydrolases"/>
    <property type="match status" value="1"/>
</dbReference>
<name>A0A448XNI8_9PLAT</name>
<keyword evidence="4" id="KW-1185">Reference proteome</keyword>
<dbReference type="GO" id="GO:0003677">
    <property type="term" value="F:DNA binding"/>
    <property type="evidence" value="ECO:0007669"/>
    <property type="project" value="InterPro"/>
</dbReference>
<evidence type="ECO:0000256" key="1">
    <source>
        <dbReference type="SAM" id="MobiDB-lite"/>
    </source>
</evidence>
<protein>
    <recommendedName>
        <fullName evidence="2">RAD3-like helicase DEAD domain-containing protein</fullName>
    </recommendedName>
</protein>
<dbReference type="OrthoDB" id="267079at2759"/>
<evidence type="ECO:0000313" key="4">
    <source>
        <dbReference type="Proteomes" id="UP000784294"/>
    </source>
</evidence>
<gene>
    <name evidence="3" type="ORF">PXEA_LOCUS34432</name>
</gene>
<accession>A0A448XNI8</accession>
<organism evidence="3 4">
    <name type="scientific">Protopolystoma xenopodis</name>
    <dbReference type="NCBI Taxonomy" id="117903"/>
    <lineage>
        <taxon>Eukaryota</taxon>
        <taxon>Metazoa</taxon>
        <taxon>Spiralia</taxon>
        <taxon>Lophotrochozoa</taxon>
        <taxon>Platyhelminthes</taxon>
        <taxon>Monogenea</taxon>
        <taxon>Polyopisthocotylea</taxon>
        <taxon>Polystomatidea</taxon>
        <taxon>Polystomatidae</taxon>
        <taxon>Protopolystoma</taxon>
    </lineage>
</organism>
<dbReference type="EMBL" id="CAAALY010267359">
    <property type="protein sequence ID" value="VEL40992.1"/>
    <property type="molecule type" value="Genomic_DNA"/>
</dbReference>
<evidence type="ECO:0000313" key="3">
    <source>
        <dbReference type="EMBL" id="VEL40992.1"/>
    </source>
</evidence>
<dbReference type="InterPro" id="IPR027417">
    <property type="entry name" value="P-loop_NTPase"/>
</dbReference>
<sequence>MQPSARKAAGLHLEDAVVIFDEAHNLLEATANAIASGGLLRASDLIRVNRLLVCYIEHYRHRLAAISVLRLRQLATVAMRLHGLLMMTAGKPARGQEPMADKSSLGPRSDCGYRRSGFVVSSA</sequence>
<reference evidence="3" key="1">
    <citation type="submission" date="2018-11" db="EMBL/GenBank/DDBJ databases">
        <authorList>
            <consortium name="Pathogen Informatics"/>
        </authorList>
    </citation>
    <scope>NUCLEOTIDE SEQUENCE</scope>
</reference>
<dbReference type="GO" id="GO:0003678">
    <property type="term" value="F:DNA helicase activity"/>
    <property type="evidence" value="ECO:0007669"/>
    <property type="project" value="InterPro"/>
</dbReference>
<comment type="caution">
    <text evidence="3">The sequence shown here is derived from an EMBL/GenBank/DDBJ whole genome shotgun (WGS) entry which is preliminary data.</text>
</comment>
<feature type="domain" description="RAD3-like helicase DEAD" evidence="2">
    <location>
        <begin position="2"/>
        <end position="33"/>
    </location>
</feature>
<dbReference type="GO" id="GO:0005524">
    <property type="term" value="F:ATP binding"/>
    <property type="evidence" value="ECO:0007669"/>
    <property type="project" value="InterPro"/>
</dbReference>
<dbReference type="InterPro" id="IPR010614">
    <property type="entry name" value="RAD3-like_helicase_DEAD"/>
</dbReference>
<dbReference type="AlphaFoldDB" id="A0A448XNI8"/>
<dbReference type="Proteomes" id="UP000784294">
    <property type="component" value="Unassembled WGS sequence"/>
</dbReference>
<feature type="region of interest" description="Disordered" evidence="1">
    <location>
        <begin position="92"/>
        <end position="123"/>
    </location>
</feature>